<evidence type="ECO:0000313" key="2">
    <source>
        <dbReference type="Proteomes" id="UP000030922"/>
    </source>
</evidence>
<protein>
    <submittedName>
        <fullName evidence="1">Uncharacterized protein</fullName>
    </submittedName>
</protein>
<dbReference type="EMBL" id="KP054477">
    <property type="protein sequence ID" value="AIZ94630.1"/>
    <property type="molecule type" value="Genomic_DNA"/>
</dbReference>
<accession>A0A0A7NNL0</accession>
<dbReference type="GeneID" id="26793792"/>
<dbReference type="KEGG" id="vg:26793792"/>
<keyword evidence="2" id="KW-1185">Reference proteome</keyword>
<dbReference type="Proteomes" id="UP000030922">
    <property type="component" value="Segment"/>
</dbReference>
<name>A0A0A7NNL0_9CAUD</name>
<evidence type="ECO:0000313" key="1">
    <source>
        <dbReference type="EMBL" id="AIZ94630.1"/>
    </source>
</evidence>
<dbReference type="RefSeq" id="YP_009222242.1">
    <property type="nucleotide sequence ID" value="NC_029058.1"/>
</dbReference>
<reference evidence="2" key="1">
    <citation type="submission" date="2014-10" db="EMBL/GenBank/DDBJ databases">
        <title>Characterization of Lactobacillus fermentum phage vB_S_LfeInf.</title>
        <authorList>
            <person name="Liu M."/>
            <person name="Gill J.J."/>
            <person name="Berry J."/>
            <person name="Young R.III."/>
            <person name="Summer E.J."/>
        </authorList>
    </citation>
    <scope>NUCLEOTIDE SEQUENCE [LARGE SCALE GENOMIC DNA]</scope>
</reference>
<proteinExistence type="predicted"/>
<reference evidence="1 2" key="2">
    <citation type="journal article" date="2015" name="Biotechnol. Biofuels">
        <title>Bacteriophage application restores ethanol fermentation characteristics disrupted by Lactobacillus fermentum.</title>
        <authorList>
            <person name="Liu M."/>
            <person name="Bischoff K.M."/>
            <person name="Gill J.J."/>
            <person name="Mire-Criscione M.D."/>
            <person name="Berry J.D."/>
            <person name="Young R."/>
            <person name="Summer E.J."/>
        </authorList>
    </citation>
    <scope>NUCLEOTIDE SEQUENCE [LARGE SCALE GENOMIC DNA]</scope>
</reference>
<organism evidence="1 2">
    <name type="scientific">Lactobacillus phage LfeInf</name>
    <dbReference type="NCBI Taxonomy" id="1567484"/>
    <lineage>
        <taxon>Viruses</taxon>
        <taxon>Duplodnaviria</taxon>
        <taxon>Heunggongvirae</taxon>
        <taxon>Uroviricota</taxon>
        <taxon>Caudoviricetes</taxon>
        <taxon>Herelleviridae</taxon>
        <taxon>Hopescreekvirus</taxon>
        <taxon>Hopescreekvirus LfeInf</taxon>
    </lineage>
</organism>
<gene>
    <name evidence="1" type="ORF">LfeInf_004</name>
</gene>
<sequence>MAKPYIFDDERYPDWLFELIKNDSVIEGEEPPDPWEYAYEDPVLYCWQPDGEIITVYPGHKIQLAQYKDQDGSVVKYAELID</sequence>